<comment type="cofactor">
    <cofactor evidence="1">
        <name>Mg(2+)</name>
        <dbReference type="ChEBI" id="CHEBI:18420"/>
    </cofactor>
</comment>
<evidence type="ECO:0000313" key="8">
    <source>
        <dbReference type="Proteomes" id="UP000663828"/>
    </source>
</evidence>
<keyword evidence="8" id="KW-1185">Reference proteome</keyword>
<accession>A0A814XKX0</accession>
<dbReference type="EMBL" id="CAJNOR010001901">
    <property type="protein sequence ID" value="CAF1217228.1"/>
    <property type="molecule type" value="Genomic_DNA"/>
</dbReference>
<dbReference type="NCBIfam" id="TIGR01488">
    <property type="entry name" value="HAD-SF-IB"/>
    <property type="match status" value="1"/>
</dbReference>
<keyword evidence="4" id="KW-0378">Hydrolase</keyword>
<dbReference type="Gene3D" id="3.90.1470.20">
    <property type="match status" value="1"/>
</dbReference>
<dbReference type="Proteomes" id="UP000663852">
    <property type="component" value="Unassembled WGS sequence"/>
</dbReference>
<comment type="caution">
    <text evidence="7">The sequence shown here is derived from an EMBL/GenBank/DDBJ whole genome shotgun (WGS) entry which is preliminary data.</text>
</comment>
<evidence type="ECO:0000313" key="7">
    <source>
        <dbReference type="EMBL" id="CAF1217228.1"/>
    </source>
</evidence>
<reference evidence="7" key="1">
    <citation type="submission" date="2021-02" db="EMBL/GenBank/DDBJ databases">
        <authorList>
            <person name="Nowell W R."/>
        </authorList>
    </citation>
    <scope>NUCLEOTIDE SEQUENCE</scope>
</reference>
<evidence type="ECO:0000256" key="2">
    <source>
        <dbReference type="ARBA" id="ARBA00008541"/>
    </source>
</evidence>
<name>A0A814XKX0_ADIRI</name>
<evidence type="ECO:0000256" key="4">
    <source>
        <dbReference type="ARBA" id="ARBA00022801"/>
    </source>
</evidence>
<dbReference type="SUPFAM" id="SSF52047">
    <property type="entry name" value="RNI-like"/>
    <property type="match status" value="1"/>
</dbReference>
<gene>
    <name evidence="6" type="ORF">EDS130_LOCUS22279</name>
    <name evidence="7" type="ORF">XAT740_LOCUS24512</name>
</gene>
<dbReference type="PANTHER" id="PTHR20889">
    <property type="entry name" value="PHOSPHATASE, ORPHAN 1, 2"/>
    <property type="match status" value="1"/>
</dbReference>
<dbReference type="Pfam" id="PF06888">
    <property type="entry name" value="Put_Phosphatase"/>
    <property type="match status" value="1"/>
</dbReference>
<dbReference type="InterPro" id="IPR023214">
    <property type="entry name" value="HAD_sf"/>
</dbReference>
<protein>
    <submittedName>
        <fullName evidence="7">Uncharacterized protein</fullName>
    </submittedName>
</protein>
<dbReference type="GO" id="GO:0046872">
    <property type="term" value="F:metal ion binding"/>
    <property type="evidence" value="ECO:0007669"/>
    <property type="project" value="UniProtKB-KW"/>
</dbReference>
<evidence type="ECO:0000256" key="3">
    <source>
        <dbReference type="ARBA" id="ARBA00022723"/>
    </source>
</evidence>
<dbReference type="Proteomes" id="UP000663828">
    <property type="component" value="Unassembled WGS sequence"/>
</dbReference>
<dbReference type="NCBIfam" id="TIGR01489">
    <property type="entry name" value="DKMTPPase-SF"/>
    <property type="match status" value="1"/>
</dbReference>
<evidence type="ECO:0000313" key="6">
    <source>
        <dbReference type="EMBL" id="CAF1144651.1"/>
    </source>
</evidence>
<organism evidence="7 8">
    <name type="scientific">Adineta ricciae</name>
    <name type="common">Rotifer</name>
    <dbReference type="NCBI Taxonomy" id="249248"/>
    <lineage>
        <taxon>Eukaryota</taxon>
        <taxon>Metazoa</taxon>
        <taxon>Spiralia</taxon>
        <taxon>Gnathifera</taxon>
        <taxon>Rotifera</taxon>
        <taxon>Eurotatoria</taxon>
        <taxon>Bdelloidea</taxon>
        <taxon>Adinetida</taxon>
        <taxon>Adinetidae</taxon>
        <taxon>Adineta</taxon>
    </lineage>
</organism>
<dbReference type="InterPro" id="IPR006384">
    <property type="entry name" value="HAD_hydro_PyrdxlP_Pase-like"/>
</dbReference>
<keyword evidence="5" id="KW-0460">Magnesium</keyword>
<dbReference type="InterPro" id="IPR032675">
    <property type="entry name" value="LRR_dom_sf"/>
</dbReference>
<sequence length="433" mass="49798">MSNLPNLFIFDFDDTLSVRGSCYPIEELAINQDQLNLKEINYNYLKTHRCWNRRMNEVHKKLAEQGIDTQQIIEVCRTIELSPGTHELFRDIIDHNGKIVIMSNACDLVVQECLRAQNLLQYVDKIESNPVRQTDPVIVIDEYENPLQTTCQFCDPNLCKGSIIDQYRKRNLYDRMVFVGDGDNDVCAALRMNKTDYVFAKYDETSEKQVYDTMYDLLKNRYFQQLKTELFMASILTKRITSQISSMNKRQFFTWLNAIWNRYDQKRVQEIGPDRACAEWLLRCGGAVRFKNRQAITTDYNAIPSGGPGQQKVEEIRAVKACITSDGFAYLKGLTDLRKVHLEKCDQIGDGTIARLKQSKDTLESVALIDLPQLTENGVGNLTELKNLKQIDLARLPGVKSRDGIVRLLTNELPGCHVNYDDSYPHAPELQEK</sequence>
<dbReference type="AlphaFoldDB" id="A0A814XKX0"/>
<dbReference type="Gene3D" id="3.40.50.1000">
    <property type="entry name" value="HAD superfamily/HAD-like"/>
    <property type="match status" value="1"/>
</dbReference>
<evidence type="ECO:0000256" key="1">
    <source>
        <dbReference type="ARBA" id="ARBA00001946"/>
    </source>
</evidence>
<dbReference type="GO" id="GO:0016791">
    <property type="term" value="F:phosphatase activity"/>
    <property type="evidence" value="ECO:0007669"/>
    <property type="project" value="InterPro"/>
</dbReference>
<dbReference type="Gene3D" id="3.80.10.10">
    <property type="entry name" value="Ribonuclease Inhibitor"/>
    <property type="match status" value="1"/>
</dbReference>
<dbReference type="InterPro" id="IPR016965">
    <property type="entry name" value="Pase_PHOSPHO-typ"/>
</dbReference>
<dbReference type="SUPFAM" id="SSF56784">
    <property type="entry name" value="HAD-like"/>
    <property type="match status" value="1"/>
</dbReference>
<dbReference type="InterPro" id="IPR036412">
    <property type="entry name" value="HAD-like_sf"/>
</dbReference>
<proteinExistence type="inferred from homology"/>
<comment type="similarity">
    <text evidence="2">Belongs to the HAD-like hydrolase superfamily. PHOSPHO family.</text>
</comment>
<evidence type="ECO:0000256" key="5">
    <source>
        <dbReference type="ARBA" id="ARBA00022842"/>
    </source>
</evidence>
<dbReference type="OrthoDB" id="5859291at2759"/>
<dbReference type="EMBL" id="CAJNOJ010000116">
    <property type="protein sequence ID" value="CAF1144651.1"/>
    <property type="molecule type" value="Genomic_DNA"/>
</dbReference>
<keyword evidence="3" id="KW-0479">Metal-binding</keyword>
<dbReference type="PANTHER" id="PTHR20889:SF12">
    <property type="entry name" value="LP01149P"/>
    <property type="match status" value="1"/>
</dbReference>